<sequence>MSIVKVFYQHREGGTELVDHERTLKSHREACEVIDNYPWAQELALFETLGEGGGFFFILGDAEGQYASYQFTPVETDRGFLDLDVVYQRGVMRIFGRKSVSADFEVVSIAEAKHHIKELFEYSVEALYHRYKK</sequence>
<dbReference type="Proteomes" id="UP001279860">
    <property type="component" value="Unassembled WGS sequence"/>
</dbReference>
<evidence type="ECO:0000313" key="2">
    <source>
        <dbReference type="Proteomes" id="UP001279860"/>
    </source>
</evidence>
<comment type="caution">
    <text evidence="1">The sequence shown here is derived from an EMBL/GenBank/DDBJ whole genome shotgun (WGS) entry which is preliminary data.</text>
</comment>
<dbReference type="EMBL" id="JAWRCP010000002">
    <property type="protein sequence ID" value="MDW6093962.1"/>
    <property type="molecule type" value="Genomic_DNA"/>
</dbReference>
<name>A0ABU4IX29_9VIBR</name>
<gene>
    <name evidence="1" type="ORF">SBX64_15590</name>
</gene>
<reference evidence="1 2" key="1">
    <citation type="submission" date="2023-11" db="EMBL/GenBank/DDBJ databases">
        <title>Plant-associative lifestyle of Vibrio porteresiae and its evolutionary dynamics.</title>
        <authorList>
            <person name="Rameshkumar N."/>
            <person name="Kirti K."/>
        </authorList>
    </citation>
    <scope>NUCLEOTIDE SEQUENCE [LARGE SCALE GENOMIC DNA]</scope>
    <source>
        <strain evidence="1 2">MSSRF7</strain>
    </source>
</reference>
<evidence type="ECO:0000313" key="1">
    <source>
        <dbReference type="EMBL" id="MDW6093962.1"/>
    </source>
</evidence>
<protein>
    <submittedName>
        <fullName evidence="1">Uncharacterized protein</fullName>
    </submittedName>
</protein>
<proteinExistence type="predicted"/>
<keyword evidence="2" id="KW-1185">Reference proteome</keyword>
<accession>A0ABU4IX29</accession>
<dbReference type="RefSeq" id="WP_038184813.1">
    <property type="nucleotide sequence ID" value="NZ_AP024904.1"/>
</dbReference>
<organism evidence="1 2">
    <name type="scientific">Vibrio rhizosphaerae</name>
    <dbReference type="NCBI Taxonomy" id="398736"/>
    <lineage>
        <taxon>Bacteria</taxon>
        <taxon>Pseudomonadati</taxon>
        <taxon>Pseudomonadota</taxon>
        <taxon>Gammaproteobacteria</taxon>
        <taxon>Vibrionales</taxon>
        <taxon>Vibrionaceae</taxon>
        <taxon>Vibrio</taxon>
    </lineage>
</organism>